<dbReference type="EMBL" id="JACBAZ010000003">
    <property type="protein sequence ID" value="NWK55829.1"/>
    <property type="molecule type" value="Genomic_DNA"/>
</dbReference>
<evidence type="ECO:0000256" key="3">
    <source>
        <dbReference type="PROSITE-ProRule" id="PRU00339"/>
    </source>
</evidence>
<dbReference type="InterPro" id="IPR051685">
    <property type="entry name" value="Ycf3/AcsC/BcsC/TPR_MFPF"/>
</dbReference>
<keyword evidence="1" id="KW-0677">Repeat</keyword>
<feature type="domain" description="Cytochrome c-552/4" evidence="5">
    <location>
        <begin position="195"/>
        <end position="236"/>
    </location>
</feature>
<dbReference type="Gene3D" id="1.25.10.10">
    <property type="entry name" value="Leucine-rich Repeat Variant"/>
    <property type="match status" value="1"/>
</dbReference>
<feature type="region of interest" description="Disordered" evidence="4">
    <location>
        <begin position="29"/>
        <end position="48"/>
    </location>
</feature>
<dbReference type="InterPro" id="IPR011989">
    <property type="entry name" value="ARM-like"/>
</dbReference>
<dbReference type="Pfam" id="PF13435">
    <property type="entry name" value="Cytochrome_C554"/>
    <property type="match status" value="2"/>
</dbReference>
<evidence type="ECO:0000313" key="6">
    <source>
        <dbReference type="EMBL" id="NWK55829.1"/>
    </source>
</evidence>
<keyword evidence="2 3" id="KW-0802">TPR repeat</keyword>
<dbReference type="Pfam" id="PF13181">
    <property type="entry name" value="TPR_8"/>
    <property type="match status" value="1"/>
</dbReference>
<comment type="caution">
    <text evidence="6">The sequence shown here is derived from an EMBL/GenBank/DDBJ whole genome shotgun (WGS) entry which is preliminary data.</text>
</comment>
<feature type="repeat" description="TPR" evidence="3">
    <location>
        <begin position="694"/>
        <end position="727"/>
    </location>
</feature>
<protein>
    <submittedName>
        <fullName evidence="6">Ammonia-forming cytochrome c nitrite reductase subunit c552</fullName>
    </submittedName>
</protein>
<feature type="domain" description="Cytochrome c-552/4" evidence="5">
    <location>
        <begin position="73"/>
        <end position="139"/>
    </location>
</feature>
<dbReference type="PROSITE" id="PS51257">
    <property type="entry name" value="PROKAR_LIPOPROTEIN"/>
    <property type="match status" value="1"/>
</dbReference>
<evidence type="ECO:0000313" key="7">
    <source>
        <dbReference type="Proteomes" id="UP000557872"/>
    </source>
</evidence>
<dbReference type="PANTHER" id="PTHR44943">
    <property type="entry name" value="CELLULOSE SYNTHASE OPERON PROTEIN C"/>
    <property type="match status" value="1"/>
</dbReference>
<dbReference type="Proteomes" id="UP000557872">
    <property type="component" value="Unassembled WGS sequence"/>
</dbReference>
<evidence type="ECO:0000256" key="1">
    <source>
        <dbReference type="ARBA" id="ARBA00022737"/>
    </source>
</evidence>
<proteinExistence type="predicted"/>
<dbReference type="Pfam" id="PF13432">
    <property type="entry name" value="TPR_16"/>
    <property type="match status" value="1"/>
</dbReference>
<reference evidence="6 7" key="1">
    <citation type="submission" date="2020-07" db="EMBL/GenBank/DDBJ databases">
        <title>Roseicoccus Jingziensis gen. nov., sp. nov., isolated from coastal seawater.</title>
        <authorList>
            <person name="Feng X."/>
        </authorList>
    </citation>
    <scope>NUCLEOTIDE SEQUENCE [LARGE SCALE GENOMIC DNA]</scope>
    <source>
        <strain evidence="6 7">N1E253</strain>
    </source>
</reference>
<dbReference type="InterPro" id="IPR023155">
    <property type="entry name" value="Cyt_c-552/4"/>
</dbReference>
<sequence length="777" mass="87672">MFRSFTHYGLPAAIALCTLTLCSCGKKESGSDASPPEDTKAATSQHRPIHPKEHDALFASIHSLPDQNAISQKCQGCHEEIHAKWQQSDHGQANRHVDLKLDGEAFSDKSFKDATAEWKFTNKEGKLTMHTDGKDYTPGMIIGITPLIQYLTADSGGRWQTPTAGWDPHNKEWFDVISGDDRTSADWGHWTGRGMTWNTQCAWCHMTDFRKNYDNKTDTYDSHWTEMGVGCTQCHGHLMEKPNPDNGCLIDIKRDRDIAKNHPDLVFDNCATCHSRRGEFNDTFHIGAKYGDHYQLQLPSTPRLYYPDGQIKDEDYVWASLRMSNMGHKGVRCIDCHDVHSTRLKYPLENNTLCMSCHAAGTNGRLDGAMVIDPVAHSKHFGVGKHNDVGSGHACVDCHMTETTYMGRDPRRDHGFHVPDPQLTKENGTPNACNKCHTDQDVDWSIKWVNDWYGEKMHTPERKRQRARTRALAAAFEGQANAIDPMLKAYANEENPMWLATLLEAMRPWATDARVQRLGREGVHNKDSMVRAAACHIMEFSLGNDPWLEPMLKDPVKEVRMAAAWAMRTRLSQRSEVLKELRESLFFGADQPIGAMRLAELASQGEKLEEAKEWMEKAIALDQTSAAGREAYAILLGQLGKPKEALEQLGLALKLDPNNGRYLYLMALTYAELKQTDKTEELLKQTVAADPNHDRAHYNLGLLYAGQDKLDEAIASIRKAERIHPQSPDYPYARATIHMRKGEKMEAFEACRTVLGIDRNYRPALQLLQQIGNPQAK</sequence>
<dbReference type="InterPro" id="IPR019734">
    <property type="entry name" value="TPR_rpt"/>
</dbReference>
<dbReference type="SUPFAM" id="SSF48452">
    <property type="entry name" value="TPR-like"/>
    <property type="match status" value="1"/>
</dbReference>
<evidence type="ECO:0000259" key="5">
    <source>
        <dbReference type="Pfam" id="PF13435"/>
    </source>
</evidence>
<organism evidence="6 7">
    <name type="scientific">Oceaniferula marina</name>
    <dbReference type="NCBI Taxonomy" id="2748318"/>
    <lineage>
        <taxon>Bacteria</taxon>
        <taxon>Pseudomonadati</taxon>
        <taxon>Verrucomicrobiota</taxon>
        <taxon>Verrucomicrobiia</taxon>
        <taxon>Verrucomicrobiales</taxon>
        <taxon>Verrucomicrobiaceae</taxon>
        <taxon>Oceaniferula</taxon>
    </lineage>
</organism>
<dbReference type="RefSeq" id="WP_178932367.1">
    <property type="nucleotide sequence ID" value="NZ_JACBAZ010000003.1"/>
</dbReference>
<evidence type="ECO:0000256" key="2">
    <source>
        <dbReference type="ARBA" id="ARBA00022803"/>
    </source>
</evidence>
<evidence type="ECO:0000256" key="4">
    <source>
        <dbReference type="SAM" id="MobiDB-lite"/>
    </source>
</evidence>
<keyword evidence="7" id="KW-1185">Reference proteome</keyword>
<dbReference type="Gene3D" id="1.25.40.10">
    <property type="entry name" value="Tetratricopeptide repeat domain"/>
    <property type="match status" value="1"/>
</dbReference>
<accession>A0A851GF59</accession>
<dbReference type="Gene3D" id="1.10.1130.10">
    <property type="entry name" value="Flavocytochrome C3, Chain A"/>
    <property type="match status" value="2"/>
</dbReference>
<gene>
    <name evidence="6" type="ORF">HW115_09420</name>
</gene>
<dbReference type="SMART" id="SM00028">
    <property type="entry name" value="TPR"/>
    <property type="match status" value="5"/>
</dbReference>
<name>A0A851GF59_9BACT</name>
<dbReference type="PROSITE" id="PS50005">
    <property type="entry name" value="TPR"/>
    <property type="match status" value="1"/>
</dbReference>
<dbReference type="AlphaFoldDB" id="A0A851GF59"/>
<dbReference type="InterPro" id="IPR036280">
    <property type="entry name" value="Multihaem_cyt_sf"/>
</dbReference>
<dbReference type="InterPro" id="IPR011990">
    <property type="entry name" value="TPR-like_helical_dom_sf"/>
</dbReference>
<dbReference type="SUPFAM" id="SSF48695">
    <property type="entry name" value="Multiheme cytochromes"/>
    <property type="match status" value="1"/>
</dbReference>
<dbReference type="PANTHER" id="PTHR44943:SF4">
    <property type="entry name" value="TPR REPEAT-CONTAINING PROTEIN MJ0798"/>
    <property type="match status" value="1"/>
</dbReference>